<dbReference type="CDD" id="cd07177">
    <property type="entry name" value="terB_like"/>
    <property type="match status" value="1"/>
</dbReference>
<dbReference type="SUPFAM" id="SSF158682">
    <property type="entry name" value="TerB-like"/>
    <property type="match status" value="1"/>
</dbReference>
<dbReference type="Gene3D" id="1.10.3680.10">
    <property type="entry name" value="TerB-like"/>
    <property type="match status" value="1"/>
</dbReference>
<keyword evidence="2" id="KW-1185">Reference proteome</keyword>
<organism evidence="1 2">
    <name type="scientific">Hallella faecis</name>
    <dbReference type="NCBI Taxonomy" id="2841596"/>
    <lineage>
        <taxon>Bacteria</taxon>
        <taxon>Pseudomonadati</taxon>
        <taxon>Bacteroidota</taxon>
        <taxon>Bacteroidia</taxon>
        <taxon>Bacteroidales</taxon>
        <taxon>Prevotellaceae</taxon>
        <taxon>Hallella</taxon>
    </lineage>
</organism>
<evidence type="ECO:0000313" key="2">
    <source>
        <dbReference type="Proteomes" id="UP001487296"/>
    </source>
</evidence>
<name>A0ABV1FTP0_9BACT</name>
<sequence>MDSRIKDLGKDQRIALARIVYDLIMADKIIDDEEITKFADLFGEENNRNLFRQAQELTFAKAIKLLNLPTYENSESEAVRKLHAEQWRKQAEKAAGILNETANSDGYCAPSEAILLLAIDYFIKKNNVSYTKYDVQSFKLTDIFIGKRFILYVDNSNSSKSLEIEENYDLIVNLLASIDFQFIYIPKIVEQYKKRGLEKFKAMSMYVFPDIPEDKVEKVFDKIIKMDTKSFVKDYLNEKLGFNIICPRPTLMVMLGRSSVIGKNISEKGLVYDTNANFLKINIGEDRVLDVIGDFIHDFNKLVTFNFHIDFNPSKDKILYHGIHKAFFRLVALAKNNPQQYNINISTNLHAVFINDRKLPLAMGKAAIYIMILCRSFFGDKKGLPMNKAFNVLTTSEQKCLQNQYEWICSHLSNNATSERKPLYPNVVNRISEIRNAIDTVVGSRLIGEIQIGTGEYINTIVLPEKVTVNGIPIKEHQDWGTFI</sequence>
<dbReference type="Proteomes" id="UP001487296">
    <property type="component" value="Unassembled WGS sequence"/>
</dbReference>
<accession>A0ABV1FTP0</accession>
<reference evidence="1 2" key="1">
    <citation type="submission" date="2024-04" db="EMBL/GenBank/DDBJ databases">
        <title>Human intestinal bacterial collection.</title>
        <authorList>
            <person name="Pauvert C."/>
            <person name="Hitch T.C.A."/>
            <person name="Clavel T."/>
        </authorList>
    </citation>
    <scope>NUCLEOTIDE SEQUENCE [LARGE SCALE GENOMIC DNA]</scope>
    <source>
        <strain evidence="1 2">CLA-AA-H145</strain>
    </source>
</reference>
<proteinExistence type="predicted"/>
<dbReference type="EMBL" id="JBBNFP010000073">
    <property type="protein sequence ID" value="MEQ2487728.1"/>
    <property type="molecule type" value="Genomic_DNA"/>
</dbReference>
<gene>
    <name evidence="1" type="ORF">AAAT34_11845</name>
</gene>
<comment type="caution">
    <text evidence="1">The sequence shown here is derived from an EMBL/GenBank/DDBJ whole genome shotgun (WGS) entry which is preliminary data.</text>
</comment>
<dbReference type="RefSeq" id="WP_215760809.1">
    <property type="nucleotide sequence ID" value="NZ_JAHKBE010000076.1"/>
</dbReference>
<dbReference type="InterPro" id="IPR029024">
    <property type="entry name" value="TerB-like"/>
</dbReference>
<protein>
    <submittedName>
        <fullName evidence="1">Uncharacterized protein</fullName>
    </submittedName>
</protein>
<evidence type="ECO:0000313" key="1">
    <source>
        <dbReference type="EMBL" id="MEQ2487728.1"/>
    </source>
</evidence>